<name>A0A328AQ37_9CAUL</name>
<evidence type="ECO:0000313" key="2">
    <source>
        <dbReference type="EMBL" id="RAK56707.1"/>
    </source>
</evidence>
<dbReference type="EMBL" id="QFYR01000001">
    <property type="protein sequence ID" value="RAK56707.1"/>
    <property type="molecule type" value="Genomic_DNA"/>
</dbReference>
<evidence type="ECO:0000256" key="1">
    <source>
        <dbReference type="SAM" id="Phobius"/>
    </source>
</evidence>
<reference evidence="3" key="1">
    <citation type="submission" date="2018-05" db="EMBL/GenBank/DDBJ databases">
        <authorList>
            <person name="Li X."/>
        </authorList>
    </citation>
    <scope>NUCLEOTIDE SEQUENCE [LARGE SCALE GENOMIC DNA]</scope>
    <source>
        <strain evidence="3">YIM 73061</strain>
    </source>
</reference>
<proteinExistence type="predicted"/>
<dbReference type="RefSeq" id="WP_111513058.1">
    <property type="nucleotide sequence ID" value="NZ_QFYR01000001.1"/>
</dbReference>
<organism evidence="2 3">
    <name type="scientific">Phenylobacterium deserti</name>
    <dbReference type="NCBI Taxonomy" id="1914756"/>
    <lineage>
        <taxon>Bacteria</taxon>
        <taxon>Pseudomonadati</taxon>
        <taxon>Pseudomonadota</taxon>
        <taxon>Alphaproteobacteria</taxon>
        <taxon>Caulobacterales</taxon>
        <taxon>Caulobacteraceae</taxon>
        <taxon>Phenylobacterium</taxon>
    </lineage>
</organism>
<dbReference type="Proteomes" id="UP000249725">
    <property type="component" value="Unassembled WGS sequence"/>
</dbReference>
<feature type="transmembrane region" description="Helical" evidence="1">
    <location>
        <begin position="85"/>
        <end position="107"/>
    </location>
</feature>
<evidence type="ECO:0000313" key="3">
    <source>
        <dbReference type="Proteomes" id="UP000249725"/>
    </source>
</evidence>
<dbReference type="OrthoDB" id="7632164at2"/>
<protein>
    <recommendedName>
        <fullName evidence="4">Anti-sigma factor</fullName>
    </recommendedName>
</protein>
<keyword evidence="1" id="KW-1133">Transmembrane helix</keyword>
<keyword evidence="3" id="KW-1185">Reference proteome</keyword>
<keyword evidence="1" id="KW-0812">Transmembrane</keyword>
<gene>
    <name evidence="2" type="ORF">DJ018_01645</name>
</gene>
<dbReference type="AlphaFoldDB" id="A0A328AQ37"/>
<evidence type="ECO:0008006" key="4">
    <source>
        <dbReference type="Google" id="ProtNLM"/>
    </source>
</evidence>
<comment type="caution">
    <text evidence="2">The sequence shown here is derived from an EMBL/GenBank/DDBJ whole genome shotgun (WGS) entry which is preliminary data.</text>
</comment>
<accession>A0A328AQ37</accession>
<keyword evidence="1" id="KW-0472">Membrane</keyword>
<sequence length="135" mass="14350">MNRERFEELAQAYGGQVARWPESERDAAALLMAAEPEYARRTLAEAEQLDAFLDAWRPKPASAALMDTVLAAAPKPRREPRWRGWLMPAGLGAGLAAACAAGVLFGVQLEQRATGANSAGAAVAELDLSGLSEDV</sequence>